<dbReference type="GO" id="GO:0006351">
    <property type="term" value="P:DNA-templated transcription"/>
    <property type="evidence" value="ECO:0007669"/>
    <property type="project" value="TreeGrafter"/>
</dbReference>
<keyword evidence="3" id="KW-0238">DNA-binding</keyword>
<dbReference type="FunFam" id="1.10.10.10:FF:000001">
    <property type="entry name" value="LysR family transcriptional regulator"/>
    <property type="match status" value="1"/>
</dbReference>
<gene>
    <name evidence="6" type="primary">dmlR_6</name>
    <name evidence="6" type="ORF">GAK35_00470</name>
</gene>
<dbReference type="PANTHER" id="PTHR30537">
    <property type="entry name" value="HTH-TYPE TRANSCRIPTIONAL REGULATOR"/>
    <property type="match status" value="1"/>
</dbReference>
<proteinExistence type="inferred from homology"/>
<accession>A0A7V8FZR5</accession>
<name>A0A7V8FZR5_9BURK</name>
<keyword evidence="2" id="KW-0805">Transcription regulation</keyword>
<dbReference type="FunFam" id="3.40.190.290:FF:000001">
    <property type="entry name" value="Transcriptional regulator, LysR family"/>
    <property type="match status" value="1"/>
</dbReference>
<feature type="domain" description="HTH lysR-type" evidence="5">
    <location>
        <begin position="1"/>
        <end position="59"/>
    </location>
</feature>
<evidence type="ECO:0000313" key="6">
    <source>
        <dbReference type="EMBL" id="KAF1047850.1"/>
    </source>
</evidence>
<dbReference type="InterPro" id="IPR058163">
    <property type="entry name" value="LysR-type_TF_proteobact-type"/>
</dbReference>
<dbReference type="CDD" id="cd08472">
    <property type="entry name" value="PBP2_CrgA_like_3"/>
    <property type="match status" value="1"/>
</dbReference>
<dbReference type="GO" id="GO:0003700">
    <property type="term" value="F:DNA-binding transcription factor activity"/>
    <property type="evidence" value="ECO:0007669"/>
    <property type="project" value="InterPro"/>
</dbReference>
<evidence type="ECO:0000256" key="2">
    <source>
        <dbReference type="ARBA" id="ARBA00023015"/>
    </source>
</evidence>
<dbReference type="InterPro" id="IPR000847">
    <property type="entry name" value="LysR_HTH_N"/>
</dbReference>
<dbReference type="Gene3D" id="1.10.10.10">
    <property type="entry name" value="Winged helix-like DNA-binding domain superfamily/Winged helix DNA-binding domain"/>
    <property type="match status" value="1"/>
</dbReference>
<reference evidence="7" key="1">
    <citation type="journal article" date="2020" name="MBio">
        <title>Horizontal gene transfer to a defensive symbiont with a reduced genome amongst a multipartite beetle microbiome.</title>
        <authorList>
            <person name="Waterworth S.C."/>
            <person name="Florez L.V."/>
            <person name="Rees E.R."/>
            <person name="Hertweck C."/>
            <person name="Kaltenpoth M."/>
            <person name="Kwan J.C."/>
        </authorList>
    </citation>
    <scope>NUCLEOTIDE SEQUENCE [LARGE SCALE GENOMIC DNA]</scope>
</reference>
<dbReference type="InterPro" id="IPR005119">
    <property type="entry name" value="LysR_subst-bd"/>
</dbReference>
<dbReference type="InterPro" id="IPR036388">
    <property type="entry name" value="WH-like_DNA-bd_sf"/>
</dbReference>
<dbReference type="Gene3D" id="3.40.190.290">
    <property type="match status" value="1"/>
</dbReference>
<dbReference type="Proteomes" id="UP000462435">
    <property type="component" value="Unassembled WGS sequence"/>
</dbReference>
<dbReference type="AlphaFoldDB" id="A0A7V8FZR5"/>
<protein>
    <submittedName>
        <fullName evidence="6">HTH-type transcriptional regulator DmlR</fullName>
    </submittedName>
</protein>
<organism evidence="6 7">
    <name type="scientific">Herbaspirillum frisingense</name>
    <dbReference type="NCBI Taxonomy" id="92645"/>
    <lineage>
        <taxon>Bacteria</taxon>
        <taxon>Pseudomonadati</taxon>
        <taxon>Pseudomonadota</taxon>
        <taxon>Betaproteobacteria</taxon>
        <taxon>Burkholderiales</taxon>
        <taxon>Oxalobacteraceae</taxon>
        <taxon>Herbaspirillum</taxon>
    </lineage>
</organism>
<evidence type="ECO:0000259" key="5">
    <source>
        <dbReference type="PROSITE" id="PS50931"/>
    </source>
</evidence>
<keyword evidence="4" id="KW-0804">Transcription</keyword>
<evidence type="ECO:0000256" key="4">
    <source>
        <dbReference type="ARBA" id="ARBA00023163"/>
    </source>
</evidence>
<dbReference type="PANTHER" id="PTHR30537:SF72">
    <property type="entry name" value="LYSR FAMILY TRANSCRIPTIONAL REGULATOR"/>
    <property type="match status" value="1"/>
</dbReference>
<dbReference type="Pfam" id="PF00126">
    <property type="entry name" value="HTH_1"/>
    <property type="match status" value="1"/>
</dbReference>
<dbReference type="Pfam" id="PF03466">
    <property type="entry name" value="LysR_substrate"/>
    <property type="match status" value="1"/>
</dbReference>
<comment type="caution">
    <text evidence="6">The sequence shown here is derived from an EMBL/GenBank/DDBJ whole genome shotgun (WGS) entry which is preliminary data.</text>
</comment>
<dbReference type="PROSITE" id="PS50931">
    <property type="entry name" value="HTH_LYSR"/>
    <property type="match status" value="1"/>
</dbReference>
<dbReference type="InterPro" id="IPR036390">
    <property type="entry name" value="WH_DNA-bd_sf"/>
</dbReference>
<evidence type="ECO:0000313" key="7">
    <source>
        <dbReference type="Proteomes" id="UP000462435"/>
    </source>
</evidence>
<comment type="similarity">
    <text evidence="1">Belongs to the LysR transcriptional regulatory family.</text>
</comment>
<dbReference type="EMBL" id="WNDX01000008">
    <property type="protein sequence ID" value="KAF1047850.1"/>
    <property type="molecule type" value="Genomic_DNA"/>
</dbReference>
<dbReference type="GO" id="GO:0043565">
    <property type="term" value="F:sequence-specific DNA binding"/>
    <property type="evidence" value="ECO:0007669"/>
    <property type="project" value="TreeGrafter"/>
</dbReference>
<evidence type="ECO:0000256" key="3">
    <source>
        <dbReference type="ARBA" id="ARBA00023125"/>
    </source>
</evidence>
<dbReference type="SUPFAM" id="SSF53850">
    <property type="entry name" value="Periplasmic binding protein-like II"/>
    <property type="match status" value="1"/>
</dbReference>
<evidence type="ECO:0000256" key="1">
    <source>
        <dbReference type="ARBA" id="ARBA00009437"/>
    </source>
</evidence>
<dbReference type="SUPFAM" id="SSF46785">
    <property type="entry name" value="Winged helix' DNA-binding domain"/>
    <property type="match status" value="1"/>
</dbReference>
<sequence length="304" mass="33958">MDRLESYRLFTLIVNLGSFTKAAGILNIPRASATHVMKALEERLGTRLLERTTRNVQPTPDGRKFYERCCRILAEVEDAEAAMDSSAAALAGSLRIGLHGTHARLVILPRLAQFHARHPNIEVNISAGDRLVDLVGEGIDCVVRIGVPRDSSLVARPLAVVSDIVAASPAYLERFGTPKRLEDLEHHLSVGFFSRNHDIRYPFVFAEGNQTREIKVPSWIAVDTADCYKECALQGFGLIQVPRFGIAEYLERGELVQVLSNFSAPRVPVLALYPQHNQQPPRVRLFIDWLAEIYAQYFGDGRQT</sequence>